<dbReference type="GO" id="GO:0020037">
    <property type="term" value="F:heme binding"/>
    <property type="evidence" value="ECO:0007669"/>
    <property type="project" value="InterPro"/>
</dbReference>
<evidence type="ECO:0000259" key="8">
    <source>
        <dbReference type="PROSITE" id="PS51007"/>
    </source>
</evidence>
<feature type="signal peptide" evidence="7">
    <location>
        <begin position="1"/>
        <end position="19"/>
    </location>
</feature>
<evidence type="ECO:0000256" key="5">
    <source>
        <dbReference type="ARBA" id="ARBA00023004"/>
    </source>
</evidence>
<keyword evidence="3 6" id="KW-0479">Metal-binding</keyword>
<evidence type="ECO:0000256" key="2">
    <source>
        <dbReference type="ARBA" id="ARBA00022617"/>
    </source>
</evidence>
<proteinExistence type="predicted"/>
<keyword evidence="10" id="KW-1185">Reference proteome</keyword>
<evidence type="ECO:0000313" key="9">
    <source>
        <dbReference type="EMBL" id="ACL25523.1"/>
    </source>
</evidence>
<evidence type="ECO:0000256" key="7">
    <source>
        <dbReference type="SAM" id="SignalP"/>
    </source>
</evidence>
<sequence>MNRTIAWAFTLLLIGLLTACGGNQQTSSSAPVTELPAALADTSLSSKGDPKRGKELFGPCAACHTTSKEVLVGPGLAGLFSASGPVLPKGVDYNGMLPNGKERSEANIAEWIRTGGTGRIGYMPSHNLTDQEMADLLAYLRTLK</sequence>
<feature type="chain" id="PRO_5002869963" evidence="7">
    <location>
        <begin position="20"/>
        <end position="144"/>
    </location>
</feature>
<protein>
    <submittedName>
        <fullName evidence="9">Cytochrome c class I</fullName>
    </submittedName>
</protein>
<dbReference type="KEGG" id="cag:Cagg_2655"/>
<dbReference type="PANTHER" id="PTHR37823">
    <property type="entry name" value="CYTOCHROME C-553-LIKE"/>
    <property type="match status" value="1"/>
</dbReference>
<organism evidence="9 10">
    <name type="scientific">Chloroflexus aggregans (strain MD-66 / DSM 9485)</name>
    <dbReference type="NCBI Taxonomy" id="326427"/>
    <lineage>
        <taxon>Bacteria</taxon>
        <taxon>Bacillati</taxon>
        <taxon>Chloroflexota</taxon>
        <taxon>Chloroflexia</taxon>
        <taxon>Chloroflexales</taxon>
        <taxon>Chloroflexineae</taxon>
        <taxon>Chloroflexaceae</taxon>
        <taxon>Chloroflexus</taxon>
    </lineage>
</organism>
<dbReference type="GO" id="GO:0009055">
    <property type="term" value="F:electron transfer activity"/>
    <property type="evidence" value="ECO:0007669"/>
    <property type="project" value="InterPro"/>
</dbReference>
<dbReference type="Pfam" id="PF00034">
    <property type="entry name" value="Cytochrom_C"/>
    <property type="match status" value="1"/>
</dbReference>
<dbReference type="InterPro" id="IPR036909">
    <property type="entry name" value="Cyt_c-like_dom_sf"/>
</dbReference>
<accession>B8G4P7</accession>
<dbReference type="PANTHER" id="PTHR37823:SF1">
    <property type="entry name" value="CYTOCHROME C-553-LIKE"/>
    <property type="match status" value="1"/>
</dbReference>
<dbReference type="InterPro" id="IPR051811">
    <property type="entry name" value="Cytochrome_c550/c551-like"/>
</dbReference>
<keyword evidence="2 6" id="KW-0349">Heme</keyword>
<dbReference type="Gene3D" id="1.10.760.10">
    <property type="entry name" value="Cytochrome c-like domain"/>
    <property type="match status" value="1"/>
</dbReference>
<evidence type="ECO:0000256" key="4">
    <source>
        <dbReference type="ARBA" id="ARBA00022982"/>
    </source>
</evidence>
<gene>
    <name evidence="9" type="ordered locus">Cagg_2655</name>
</gene>
<dbReference type="GO" id="GO:0046872">
    <property type="term" value="F:metal ion binding"/>
    <property type="evidence" value="ECO:0007669"/>
    <property type="project" value="UniProtKB-KW"/>
</dbReference>
<dbReference type="InterPro" id="IPR009056">
    <property type="entry name" value="Cyt_c-like_dom"/>
</dbReference>
<evidence type="ECO:0000256" key="6">
    <source>
        <dbReference type="PROSITE-ProRule" id="PRU00433"/>
    </source>
</evidence>
<keyword evidence="1" id="KW-0813">Transport</keyword>
<keyword evidence="4" id="KW-0249">Electron transport</keyword>
<dbReference type="PROSITE" id="PS51007">
    <property type="entry name" value="CYTC"/>
    <property type="match status" value="1"/>
</dbReference>
<evidence type="ECO:0000256" key="1">
    <source>
        <dbReference type="ARBA" id="ARBA00022448"/>
    </source>
</evidence>
<evidence type="ECO:0000313" key="10">
    <source>
        <dbReference type="Proteomes" id="UP000002508"/>
    </source>
</evidence>
<name>B8G4P7_CHLAD</name>
<feature type="domain" description="Cytochrome c" evidence="8">
    <location>
        <begin position="48"/>
        <end position="144"/>
    </location>
</feature>
<reference evidence="9" key="1">
    <citation type="submission" date="2008-12" db="EMBL/GenBank/DDBJ databases">
        <title>Complete sequence of Chloroflexus aggregans DSM 9485.</title>
        <authorList>
            <consortium name="US DOE Joint Genome Institute"/>
            <person name="Lucas S."/>
            <person name="Copeland A."/>
            <person name="Lapidus A."/>
            <person name="Glavina del Rio T."/>
            <person name="Dalin E."/>
            <person name="Tice H."/>
            <person name="Pitluck S."/>
            <person name="Foster B."/>
            <person name="Larimer F."/>
            <person name="Land M."/>
            <person name="Hauser L."/>
            <person name="Kyrpides N."/>
            <person name="Mikhailova N."/>
            <person name="Bryant D."/>
            <person name="Richardson P."/>
        </authorList>
    </citation>
    <scope>NUCLEOTIDE SEQUENCE</scope>
    <source>
        <strain evidence="9">DSM 9485</strain>
    </source>
</reference>
<dbReference type="eggNOG" id="COG2010">
    <property type="taxonomic scope" value="Bacteria"/>
</dbReference>
<keyword evidence="5 6" id="KW-0408">Iron</keyword>
<dbReference type="EMBL" id="CP001337">
    <property type="protein sequence ID" value="ACL25523.1"/>
    <property type="molecule type" value="Genomic_DNA"/>
</dbReference>
<dbReference type="OrthoDB" id="158252at2"/>
<keyword evidence="7" id="KW-0732">Signal</keyword>
<dbReference type="AlphaFoldDB" id="B8G4P7"/>
<dbReference type="RefSeq" id="WP_015941380.1">
    <property type="nucleotide sequence ID" value="NC_011831.1"/>
</dbReference>
<dbReference type="HOGENOM" id="CLU_1776031_0_0_0"/>
<dbReference type="SUPFAM" id="SSF46626">
    <property type="entry name" value="Cytochrome c"/>
    <property type="match status" value="1"/>
</dbReference>
<dbReference type="STRING" id="326427.Cagg_2655"/>
<evidence type="ECO:0000256" key="3">
    <source>
        <dbReference type="ARBA" id="ARBA00022723"/>
    </source>
</evidence>
<dbReference type="PROSITE" id="PS51257">
    <property type="entry name" value="PROKAR_LIPOPROTEIN"/>
    <property type="match status" value="1"/>
</dbReference>
<dbReference type="Proteomes" id="UP000002508">
    <property type="component" value="Chromosome"/>
</dbReference>